<evidence type="ECO:0000313" key="3">
    <source>
        <dbReference type="Proteomes" id="UP000812270"/>
    </source>
</evidence>
<feature type="transmembrane region" description="Helical" evidence="1">
    <location>
        <begin position="342"/>
        <end position="363"/>
    </location>
</feature>
<feature type="transmembrane region" description="Helical" evidence="1">
    <location>
        <begin position="145"/>
        <end position="163"/>
    </location>
</feature>
<reference evidence="2" key="1">
    <citation type="submission" date="2021-06" db="EMBL/GenBank/DDBJ databases">
        <authorList>
            <person name="Huq M.A."/>
        </authorList>
    </citation>
    <scope>NUCLEOTIDE SEQUENCE</scope>
    <source>
        <strain evidence="2">MAH-26</strain>
    </source>
</reference>
<dbReference type="EMBL" id="JAHSPG010000018">
    <property type="protein sequence ID" value="MBV4360267.1"/>
    <property type="molecule type" value="Genomic_DNA"/>
</dbReference>
<feature type="transmembrane region" description="Helical" evidence="1">
    <location>
        <begin position="192"/>
        <end position="211"/>
    </location>
</feature>
<dbReference type="InterPro" id="IPR005625">
    <property type="entry name" value="PepSY-ass_TM"/>
</dbReference>
<dbReference type="PROSITE" id="PS51257">
    <property type="entry name" value="PROKAR_LIPOPROTEIN"/>
    <property type="match status" value="1"/>
</dbReference>
<evidence type="ECO:0000313" key="2">
    <source>
        <dbReference type="EMBL" id="MBV4360267.1"/>
    </source>
</evidence>
<dbReference type="Pfam" id="PF03929">
    <property type="entry name" value="PepSY_TM"/>
    <property type="match status" value="1"/>
</dbReference>
<dbReference type="PANTHER" id="PTHR34219:SF3">
    <property type="entry name" value="BLL7967 PROTEIN"/>
    <property type="match status" value="1"/>
</dbReference>
<protein>
    <submittedName>
        <fullName evidence="2">PepSY domain-containing protein</fullName>
    </submittedName>
</protein>
<evidence type="ECO:0000256" key="1">
    <source>
        <dbReference type="SAM" id="Phobius"/>
    </source>
</evidence>
<proteinExistence type="predicted"/>
<organism evidence="2 3">
    <name type="scientific">Pinibacter aurantiacus</name>
    <dbReference type="NCBI Taxonomy" id="2851599"/>
    <lineage>
        <taxon>Bacteria</taxon>
        <taxon>Pseudomonadati</taxon>
        <taxon>Bacteroidota</taxon>
        <taxon>Chitinophagia</taxon>
        <taxon>Chitinophagales</taxon>
        <taxon>Chitinophagaceae</taxon>
        <taxon>Pinibacter</taxon>
    </lineage>
</organism>
<dbReference type="Proteomes" id="UP000812270">
    <property type="component" value="Unassembled WGS sequence"/>
</dbReference>
<keyword evidence="1" id="KW-0812">Transmembrane</keyword>
<dbReference type="AlphaFoldDB" id="A0A9E2SDS4"/>
<gene>
    <name evidence="2" type="ORF">KTO63_24085</name>
</gene>
<accession>A0A9E2SDS4</accession>
<keyword evidence="1" id="KW-0472">Membrane</keyword>
<dbReference type="RefSeq" id="WP_217794536.1">
    <property type="nucleotide sequence ID" value="NZ_JAHSPG010000018.1"/>
</dbReference>
<sequence length="384" mass="43896">MKKKNTLKYWIGRLHLWLGLSTGLIVFIVSVTGCLYCFHDEIKDVTRPYRHVEQRDQAFVAPSVLFQNAKQRVPANKPSFVVYAGKNRSAAVYSSGEGGQLYIYFDPYTGQYLATENLRNDFFIIVEYIHLYLLLPPVIGKQIVGVSVIIFVVMLITGIILWWPKRKHDRKMSFTIKWKGRWRRVNYDMHKVFGFYASVIALVLALTGLAIDYDWMHKAMYNVANVGQKYDKNEDLHPVIDTNTVVSDAHPAMDIAFVETVKRSARAEMFFVTAPFAKSDPITTGAYAKSLNYDHQDNYYFDPSSGKLLKSLPHSVKSSGMKFNEMNYGLHVGQYFNLPGKIAAFLVSLICASLPITGFMIWYGRKYKKHPKSEGIPVQKKQLV</sequence>
<comment type="caution">
    <text evidence="2">The sequence shown here is derived from an EMBL/GenBank/DDBJ whole genome shotgun (WGS) entry which is preliminary data.</text>
</comment>
<keyword evidence="1" id="KW-1133">Transmembrane helix</keyword>
<keyword evidence="3" id="KW-1185">Reference proteome</keyword>
<name>A0A9E2SDS4_9BACT</name>
<feature type="transmembrane region" description="Helical" evidence="1">
    <location>
        <begin position="16"/>
        <end position="38"/>
    </location>
</feature>
<feature type="transmembrane region" description="Helical" evidence="1">
    <location>
        <begin position="122"/>
        <end position="139"/>
    </location>
</feature>
<dbReference type="PANTHER" id="PTHR34219">
    <property type="entry name" value="IRON-REGULATED INNER MEMBRANE PROTEIN-RELATED"/>
    <property type="match status" value="1"/>
</dbReference>